<dbReference type="GO" id="GO:0016788">
    <property type="term" value="F:hydrolase activity, acting on ester bonds"/>
    <property type="evidence" value="ECO:0007669"/>
    <property type="project" value="UniProtKB-ARBA"/>
</dbReference>
<evidence type="ECO:0000313" key="2">
    <source>
        <dbReference type="EMBL" id="QEW28529.1"/>
    </source>
</evidence>
<dbReference type="Proteomes" id="UP000325785">
    <property type="component" value="Chromosome"/>
</dbReference>
<gene>
    <name evidence="2" type="ORF">RIdsm_04360</name>
</gene>
<name>A0A5P3AGP0_9RHOB</name>
<keyword evidence="1" id="KW-0472">Membrane</keyword>
<keyword evidence="1" id="KW-0812">Transmembrane</keyword>
<dbReference type="RefSeq" id="WP_236553400.1">
    <property type="nucleotide sequence ID" value="NZ_CP031598.1"/>
</dbReference>
<accession>A0A5P3AGP0</accession>
<sequence precursor="true">MTTPATGFQTMFDRTTLLLGLAVLVAATVTLWVVLSRPALTPEKLRAAYADPAPAPPAHGLRVFHLGHSLVGRDMPAMLAQLAGDKHRYESQLGWGTSLKEHYEPSETINGFEQENDHPRFRPAREAIGSGDYDAVVLTEMVEIRDAIKYHDSSKYVARWASLAREANPQTRLYLYETWHKLDDPDGWLDRLDADLDRYWIGELLQQDFTRNIPERPVYLIPAGQVMARFVRKVEDTGGIGDITSREDLFQRKDSGEIDPIHINDLGAYLVALTHYAVLYQTSPVGLRHELARADGTEARAPSEATARLMQQVVWDVVRARPETGVPR</sequence>
<dbReference type="KEGG" id="rid:RIdsm_04360"/>
<dbReference type="AlphaFoldDB" id="A0A5P3AGP0"/>
<organism evidence="2 3">
    <name type="scientific">Roseovarius indicus</name>
    <dbReference type="NCBI Taxonomy" id="540747"/>
    <lineage>
        <taxon>Bacteria</taxon>
        <taxon>Pseudomonadati</taxon>
        <taxon>Pseudomonadota</taxon>
        <taxon>Alphaproteobacteria</taxon>
        <taxon>Rhodobacterales</taxon>
        <taxon>Roseobacteraceae</taxon>
        <taxon>Roseovarius</taxon>
    </lineage>
</organism>
<evidence type="ECO:0008006" key="4">
    <source>
        <dbReference type="Google" id="ProtNLM"/>
    </source>
</evidence>
<dbReference type="InterPro" id="IPR036514">
    <property type="entry name" value="SGNH_hydro_sf"/>
</dbReference>
<feature type="transmembrane region" description="Helical" evidence="1">
    <location>
        <begin position="16"/>
        <end position="35"/>
    </location>
</feature>
<proteinExistence type="predicted"/>
<dbReference type="Gene3D" id="3.40.50.1110">
    <property type="entry name" value="SGNH hydrolase"/>
    <property type="match status" value="1"/>
</dbReference>
<evidence type="ECO:0000313" key="3">
    <source>
        <dbReference type="Proteomes" id="UP000325785"/>
    </source>
</evidence>
<reference evidence="2 3" key="1">
    <citation type="submission" date="2018-08" db="EMBL/GenBank/DDBJ databases">
        <title>Genetic Globetrotter - A new plasmid hitch-hiking vast phylogenetic and geographic distances.</title>
        <authorList>
            <person name="Vollmers J."/>
            <person name="Petersen J."/>
        </authorList>
    </citation>
    <scope>NUCLEOTIDE SEQUENCE [LARGE SCALE GENOMIC DNA]</scope>
    <source>
        <strain evidence="2 3">DSM 26383</strain>
    </source>
</reference>
<evidence type="ECO:0000256" key="1">
    <source>
        <dbReference type="SAM" id="Phobius"/>
    </source>
</evidence>
<dbReference type="EMBL" id="CP031598">
    <property type="protein sequence ID" value="QEW28529.1"/>
    <property type="molecule type" value="Genomic_DNA"/>
</dbReference>
<keyword evidence="1" id="KW-1133">Transmembrane helix</keyword>
<protein>
    <recommendedName>
        <fullName evidence="4">DUF4886 domain-containing protein</fullName>
    </recommendedName>
</protein>